<evidence type="ECO:0000313" key="2">
    <source>
        <dbReference type="Proteomes" id="UP001595733"/>
    </source>
</evidence>
<accession>A0ABV8UUL6</accession>
<gene>
    <name evidence="1" type="ORF">ACFO0S_08105</name>
</gene>
<reference evidence="2" key="1">
    <citation type="journal article" date="2019" name="Int. J. Syst. Evol. Microbiol.">
        <title>The Global Catalogue of Microorganisms (GCM) 10K type strain sequencing project: providing services to taxonomists for standard genome sequencing and annotation.</title>
        <authorList>
            <consortium name="The Broad Institute Genomics Platform"/>
            <consortium name="The Broad Institute Genome Sequencing Center for Infectious Disease"/>
            <person name="Wu L."/>
            <person name="Ma J."/>
        </authorList>
    </citation>
    <scope>NUCLEOTIDE SEQUENCE [LARGE SCALE GENOMIC DNA]</scope>
    <source>
        <strain evidence="2">CCUG 50353</strain>
    </source>
</reference>
<comment type="caution">
    <text evidence="1">The sequence shown here is derived from an EMBL/GenBank/DDBJ whole genome shotgun (WGS) entry which is preliminary data.</text>
</comment>
<keyword evidence="2" id="KW-1185">Reference proteome</keyword>
<proteinExistence type="predicted"/>
<protein>
    <submittedName>
        <fullName evidence="1">Uncharacterized protein</fullName>
    </submittedName>
</protein>
<evidence type="ECO:0000313" key="1">
    <source>
        <dbReference type="EMBL" id="MFC4355007.1"/>
    </source>
</evidence>
<dbReference type="Proteomes" id="UP001595733">
    <property type="component" value="Unassembled WGS sequence"/>
</dbReference>
<sequence length="43" mass="4753">MKFKLIIGAILLIGLVITTRYISSIVVTEGYVASTDDKRIRAI</sequence>
<dbReference type="RefSeq" id="WP_378141315.1">
    <property type="nucleotide sequence ID" value="NZ_JBHSEF010000021.1"/>
</dbReference>
<organism evidence="1 2">
    <name type="scientific">Chryseomicrobium palamuruense</name>
    <dbReference type="NCBI Taxonomy" id="682973"/>
    <lineage>
        <taxon>Bacteria</taxon>
        <taxon>Bacillati</taxon>
        <taxon>Bacillota</taxon>
        <taxon>Bacilli</taxon>
        <taxon>Bacillales</taxon>
        <taxon>Caryophanaceae</taxon>
        <taxon>Chryseomicrobium</taxon>
    </lineage>
</organism>
<dbReference type="EMBL" id="JBHSEF010000021">
    <property type="protein sequence ID" value="MFC4355007.1"/>
    <property type="molecule type" value="Genomic_DNA"/>
</dbReference>
<name>A0ABV8UUL6_9BACL</name>